<dbReference type="AlphaFoldDB" id="A0A932A7K0"/>
<accession>A0A932A7K0</accession>
<keyword evidence="1" id="KW-1133">Transmembrane helix</keyword>
<dbReference type="EMBL" id="JACPNR010000006">
    <property type="protein sequence ID" value="MBI2678173.1"/>
    <property type="molecule type" value="Genomic_DNA"/>
</dbReference>
<feature type="transmembrane region" description="Helical" evidence="1">
    <location>
        <begin position="58"/>
        <end position="78"/>
    </location>
</feature>
<dbReference type="Proteomes" id="UP000779809">
    <property type="component" value="Unassembled WGS sequence"/>
</dbReference>
<protein>
    <submittedName>
        <fullName evidence="2">Uncharacterized protein</fullName>
    </submittedName>
</protein>
<sequence>MLTLSNIVWWAGLALQAGIAFAVLYRRLYRELPIFSSYTLFLIIRSVILLGLDRGSFAFFYTYWAGEVLSWALGLAVIQEVMQRLFAPYSSVERLIAVLFRWGAVLLIAIAGFVAYAAPGPETTRLMLGLVVLERSVRIVQVGLLSLLFVCAGFLRLRWAHSIFGIALGFAVFCSVELAAITVRTQGGMPVHPLFAILKPAAFVVALGVWLFYLATPEPSPAESRPPAPQMEGWDTALGELLRR</sequence>
<feature type="transmembrane region" description="Helical" evidence="1">
    <location>
        <begin position="32"/>
        <end position="52"/>
    </location>
</feature>
<evidence type="ECO:0000313" key="3">
    <source>
        <dbReference type="Proteomes" id="UP000779809"/>
    </source>
</evidence>
<proteinExistence type="predicted"/>
<feature type="transmembrane region" description="Helical" evidence="1">
    <location>
        <begin position="194"/>
        <end position="215"/>
    </location>
</feature>
<gene>
    <name evidence="2" type="ORF">HYX28_05285</name>
</gene>
<reference evidence="2" key="1">
    <citation type="submission" date="2020-07" db="EMBL/GenBank/DDBJ databases">
        <title>Huge and variable diversity of episymbiotic CPR bacteria and DPANN archaea in groundwater ecosystems.</title>
        <authorList>
            <person name="He C.Y."/>
            <person name="Keren R."/>
            <person name="Whittaker M."/>
            <person name="Farag I.F."/>
            <person name="Doudna J."/>
            <person name="Cate J.H.D."/>
            <person name="Banfield J.F."/>
        </authorList>
    </citation>
    <scope>NUCLEOTIDE SEQUENCE</scope>
    <source>
        <strain evidence="2">NC_groundwater_580_Pr5_B-0.1um_64_19</strain>
    </source>
</reference>
<keyword evidence="1" id="KW-0812">Transmembrane</keyword>
<feature type="transmembrane region" description="Helical" evidence="1">
    <location>
        <begin position="99"/>
        <end position="118"/>
    </location>
</feature>
<comment type="caution">
    <text evidence="2">The sequence shown here is derived from an EMBL/GenBank/DDBJ whole genome shotgun (WGS) entry which is preliminary data.</text>
</comment>
<evidence type="ECO:0000313" key="2">
    <source>
        <dbReference type="EMBL" id="MBI2678173.1"/>
    </source>
</evidence>
<organism evidence="2 3">
    <name type="scientific">Candidatus Korobacter versatilis</name>
    <dbReference type="NCBI Taxonomy" id="658062"/>
    <lineage>
        <taxon>Bacteria</taxon>
        <taxon>Pseudomonadati</taxon>
        <taxon>Acidobacteriota</taxon>
        <taxon>Terriglobia</taxon>
        <taxon>Terriglobales</taxon>
        <taxon>Candidatus Korobacteraceae</taxon>
        <taxon>Candidatus Korobacter</taxon>
    </lineage>
</organism>
<name>A0A932A7K0_9BACT</name>
<feature type="transmembrane region" description="Helical" evidence="1">
    <location>
        <begin position="162"/>
        <end position="182"/>
    </location>
</feature>
<feature type="transmembrane region" description="Helical" evidence="1">
    <location>
        <begin position="138"/>
        <end position="155"/>
    </location>
</feature>
<keyword evidence="1" id="KW-0472">Membrane</keyword>
<feature type="transmembrane region" description="Helical" evidence="1">
    <location>
        <begin position="6"/>
        <end position="25"/>
    </location>
</feature>
<evidence type="ECO:0000256" key="1">
    <source>
        <dbReference type="SAM" id="Phobius"/>
    </source>
</evidence>